<dbReference type="SUPFAM" id="SSF54495">
    <property type="entry name" value="UBC-like"/>
    <property type="match status" value="1"/>
</dbReference>
<dbReference type="SUPFAM" id="SSF56219">
    <property type="entry name" value="DNase I-like"/>
    <property type="match status" value="1"/>
</dbReference>
<gene>
    <name evidence="3" type="ORF">FSB_LOCUS59491</name>
</gene>
<proteinExistence type="predicted"/>
<organism evidence="3">
    <name type="scientific">Fagus sylvatica</name>
    <name type="common">Beechnut</name>
    <dbReference type="NCBI Taxonomy" id="28930"/>
    <lineage>
        <taxon>Eukaryota</taxon>
        <taxon>Viridiplantae</taxon>
        <taxon>Streptophyta</taxon>
        <taxon>Embryophyta</taxon>
        <taxon>Tracheophyta</taxon>
        <taxon>Spermatophyta</taxon>
        <taxon>Magnoliopsida</taxon>
        <taxon>eudicotyledons</taxon>
        <taxon>Gunneridae</taxon>
        <taxon>Pentapetalae</taxon>
        <taxon>rosids</taxon>
        <taxon>fabids</taxon>
        <taxon>Fagales</taxon>
        <taxon>Fagaceae</taxon>
        <taxon>Fagus</taxon>
    </lineage>
</organism>
<accession>A0A2N9J584</accession>
<protein>
    <recommendedName>
        <fullName evidence="2">UBC core domain-containing protein</fullName>
    </recommendedName>
</protein>
<dbReference type="Pfam" id="PF00179">
    <property type="entry name" value="UQ_con"/>
    <property type="match status" value="1"/>
</dbReference>
<dbReference type="PROSITE" id="PS50127">
    <property type="entry name" value="UBC_2"/>
    <property type="match status" value="1"/>
</dbReference>
<feature type="region of interest" description="Disordered" evidence="1">
    <location>
        <begin position="455"/>
        <end position="507"/>
    </location>
</feature>
<dbReference type="InterPro" id="IPR000608">
    <property type="entry name" value="UBC"/>
</dbReference>
<dbReference type="PANTHER" id="PTHR33710:SF64">
    <property type="entry name" value="ENDONUCLEASE_EXONUCLEASE_PHOSPHATASE DOMAIN-CONTAINING PROTEIN"/>
    <property type="match status" value="1"/>
</dbReference>
<feature type="region of interest" description="Disordered" evidence="1">
    <location>
        <begin position="101"/>
        <end position="136"/>
    </location>
</feature>
<feature type="compositionally biased region" description="Basic and acidic residues" evidence="1">
    <location>
        <begin position="455"/>
        <end position="465"/>
    </location>
</feature>
<feature type="domain" description="UBC core" evidence="2">
    <location>
        <begin position="1"/>
        <end position="104"/>
    </location>
</feature>
<dbReference type="EMBL" id="OIVN01006370">
    <property type="protein sequence ID" value="SPD31609.1"/>
    <property type="molecule type" value="Genomic_DNA"/>
</dbReference>
<dbReference type="InterPro" id="IPR026960">
    <property type="entry name" value="RVT-Znf"/>
</dbReference>
<reference evidence="3" key="1">
    <citation type="submission" date="2018-02" db="EMBL/GenBank/DDBJ databases">
        <authorList>
            <person name="Cohen D.B."/>
            <person name="Kent A.D."/>
        </authorList>
    </citation>
    <scope>NUCLEOTIDE SEQUENCE</scope>
</reference>
<dbReference type="Gene3D" id="3.60.10.10">
    <property type="entry name" value="Endonuclease/exonuclease/phosphatase"/>
    <property type="match status" value="1"/>
</dbReference>
<sequence length="1436" mass="160975">MVEKERGEGFIASDWSELKWVSRPTLRWTARNPIGNIVIEDIAVEENDKWSPALQIRTVLLSIQALLSAPNPDDPLSENIAKHWKTNEVEAVETGLNYGNHNMALPPPPFPPLPFPPPNPQPSPSPTFQTLPPPPSLPPPSLTLFPYQIPSTLPNHLTSSYTYPTLTPCPYTQLPIYTPSLLPTERPSFNPIPSWPTQLSTQKPNNFDHNTPPFSKTTIPTIPISKAYIGHPLGKTNGKASFRIDAKQFTLAFDGGRVDPYQIIETRGKFRGSLWLGGEGLHWMLGLFGTIREPVTTTEGFFRFLKDGYCTLEFSCLKNRGGRFVELCDYHSGTQQGGIRVPEGRSGAGWVRFVMEVHRFFLGENNAATGAGREKHGGPDVATGEQKFRTLRNINTRAMMSTVEPRPTRSFAFKWNPHPNTWVITKHEGEPRKAKWIGLSEVEALLETIRTTRTVKEQPKGDRAGVSDVAGPSLAHGPLLKEVSRPNNPDTHAGECVGSSTDPDPFMDPGLLNKPIGVVDSTDPRPIDPPETSKIAESPTMATVLGESSMGLSSPIPAAVTSHLTLIEPAVLNLGETEVGLHLVSVATVEFDDVEMLMEGRYEEMEAMDQQSSPRALYFVDEGGESSSPLSCTPLCVVEPMVRSPVVACLGAAVDALTQPSKWVDKQMNMLRKQVGVSIQGHEAECLALLCKIEADRKPIGPTSGEMKLDCLDLRVVKSIWSNRYVDWVGLDAVNTAGGILIMWDKRVVEKLDVVVGSFSISCYWRGLVDGFDWVCSGVYGPQSDEGERLGCSRLTPAMTEFSDWIDSSSLVDLPLVGGQYTWSSGVSSPSMSRIDRALVSTDWEEHFPDVLLKLLPRPISDHHSLLVEAGGMTWGKSAFKFENMWLKSEGFVDRVSSWWAGYEFVGTPSFVLASKLKALKEDLKHWNKETFGDVRLQRHRKMGKILELDVKEGNGGLSSEDQILREELKCEVVRLAHLEETSWRQKSRVLWLKEGDNNTRFFHKTTNSNRRNNYLSSLEVDGRIFEDKEDIKIQVERFYHSLFQESESWRPKVDGIEFDSIDASDRDMLEKPFDREEVFQVIQNLQGDKAPGPDGFTMAFFQKCWQVVADDIMAFFGEVFEFYDTILFCDADPEQLLYICMVLTCFEAVTGLKVNMNKSEMVPIGEVVGLEDLAELLSCHVGSLPFQYLGMPLGASYKALGFGGLGVRPLIPFNRALLGKWLWRFGMEEHHLWRRVLVAKYGVERGGWITNIPRGSHGCSLWKHIRMGWDVFSSHFDFEVGLGDRVLFWQDKWCSDRPLKEIFPTLFGCSLNQTDLVALVLDSPRPGGPPEWNLSFGRSFNDWELDQVTAFFSLIHSHTPRGESADKMRWCLNRQGVFDSRSYFQALHAPGVVAFPWKIIWGVKSPRRVAFFMWTVAWGRILTCDNLRKMGFCVG</sequence>
<dbReference type="InterPro" id="IPR016135">
    <property type="entry name" value="UBQ-conjugating_enzyme/RWD"/>
</dbReference>
<dbReference type="Gene3D" id="3.10.110.10">
    <property type="entry name" value="Ubiquitin Conjugating Enzyme"/>
    <property type="match status" value="1"/>
</dbReference>
<evidence type="ECO:0000256" key="1">
    <source>
        <dbReference type="SAM" id="MobiDB-lite"/>
    </source>
</evidence>
<dbReference type="PANTHER" id="PTHR33710">
    <property type="entry name" value="BNAC02G09200D PROTEIN"/>
    <property type="match status" value="1"/>
</dbReference>
<name>A0A2N9J584_FAGSY</name>
<dbReference type="InterPro" id="IPR036691">
    <property type="entry name" value="Endo/exonu/phosph_ase_sf"/>
</dbReference>
<evidence type="ECO:0000259" key="2">
    <source>
        <dbReference type="PROSITE" id="PS50127"/>
    </source>
</evidence>
<feature type="compositionally biased region" description="Pro residues" evidence="1">
    <location>
        <begin position="105"/>
        <end position="136"/>
    </location>
</feature>
<dbReference type="Pfam" id="PF13966">
    <property type="entry name" value="zf-RVT"/>
    <property type="match status" value="1"/>
</dbReference>
<evidence type="ECO:0000313" key="3">
    <source>
        <dbReference type="EMBL" id="SPD31609.1"/>
    </source>
</evidence>